<reference evidence="8" key="1">
    <citation type="journal article" date="2014" name="Int. J. Syst. Evol. Microbiol.">
        <title>Complete genome sequence of Corynebacterium casei LMG S-19264T (=DSM 44701T), isolated from a smear-ripened cheese.</title>
        <authorList>
            <consortium name="US DOE Joint Genome Institute (JGI-PGF)"/>
            <person name="Walter F."/>
            <person name="Albersmeier A."/>
            <person name="Kalinowski J."/>
            <person name="Ruckert C."/>
        </authorList>
    </citation>
    <scope>NUCLEOTIDE SEQUENCE</scope>
    <source>
        <strain evidence="8">JCM 4335</strain>
    </source>
</reference>
<dbReference type="InterPro" id="IPR001045">
    <property type="entry name" value="Spermi_synthase"/>
</dbReference>
<comment type="catalytic activity">
    <reaction evidence="4">
        <text>S-adenosyl 3-(methylsulfanyl)propylamine + putrescine = S-methyl-5'-thioadenosine + spermidine + H(+)</text>
        <dbReference type="Rhea" id="RHEA:12721"/>
        <dbReference type="ChEBI" id="CHEBI:15378"/>
        <dbReference type="ChEBI" id="CHEBI:17509"/>
        <dbReference type="ChEBI" id="CHEBI:57443"/>
        <dbReference type="ChEBI" id="CHEBI:57834"/>
        <dbReference type="ChEBI" id="CHEBI:326268"/>
        <dbReference type="EC" id="2.5.1.16"/>
    </reaction>
</comment>
<dbReference type="PROSITE" id="PS51006">
    <property type="entry name" value="PABS_2"/>
    <property type="match status" value="1"/>
</dbReference>
<dbReference type="InterPro" id="IPR030373">
    <property type="entry name" value="PABS_CS"/>
</dbReference>
<evidence type="ECO:0000256" key="1">
    <source>
        <dbReference type="ARBA" id="ARBA00007867"/>
    </source>
</evidence>
<dbReference type="GO" id="GO:0010487">
    <property type="term" value="F:thermospermine synthase activity"/>
    <property type="evidence" value="ECO:0007669"/>
    <property type="project" value="UniProtKB-ARBA"/>
</dbReference>
<feature type="active site" description="Proton acceptor" evidence="4 5">
    <location>
        <position position="392"/>
    </location>
</feature>
<keyword evidence="4" id="KW-1003">Cell membrane</keyword>
<comment type="subcellular location">
    <subcellularLocation>
        <location evidence="4">Cell membrane</location>
        <topology evidence="4">Multi-pass membrane protein</topology>
    </subcellularLocation>
</comment>
<feature type="region of interest" description="Disordered" evidence="6">
    <location>
        <begin position="477"/>
        <end position="539"/>
    </location>
</feature>
<evidence type="ECO:0000256" key="3">
    <source>
        <dbReference type="ARBA" id="ARBA00023115"/>
    </source>
</evidence>
<dbReference type="AlphaFoldDB" id="A0A918ELE5"/>
<evidence type="ECO:0000313" key="8">
    <source>
        <dbReference type="EMBL" id="GGQ13600.1"/>
    </source>
</evidence>
<feature type="compositionally biased region" description="Pro residues" evidence="6">
    <location>
        <begin position="485"/>
        <end position="498"/>
    </location>
</feature>
<evidence type="ECO:0000256" key="4">
    <source>
        <dbReference type="HAMAP-Rule" id="MF_00198"/>
    </source>
</evidence>
<dbReference type="CDD" id="cd02440">
    <property type="entry name" value="AdoMet_MTases"/>
    <property type="match status" value="1"/>
</dbReference>
<dbReference type="SUPFAM" id="SSF53335">
    <property type="entry name" value="S-adenosyl-L-methionine-dependent methyltransferases"/>
    <property type="match status" value="1"/>
</dbReference>
<dbReference type="InterPro" id="IPR029063">
    <property type="entry name" value="SAM-dependent_MTases_sf"/>
</dbReference>
<keyword evidence="4" id="KW-0745">Spermidine biosynthesis</keyword>
<comment type="pathway">
    <text evidence="4">Amine and polyamine biosynthesis; spermidine biosynthesis; spermidine from putrescine: step 1/1.</text>
</comment>
<feature type="binding site" evidence="4">
    <location>
        <position position="296"/>
    </location>
    <ligand>
        <name>spermidine</name>
        <dbReference type="ChEBI" id="CHEBI:57834"/>
    </ligand>
</feature>
<feature type="transmembrane region" description="Helical" evidence="4">
    <location>
        <begin position="221"/>
        <end position="240"/>
    </location>
</feature>
<keyword evidence="4" id="KW-0812">Transmembrane</keyword>
<dbReference type="GO" id="GO:0005886">
    <property type="term" value="C:plasma membrane"/>
    <property type="evidence" value="ECO:0007669"/>
    <property type="project" value="UniProtKB-SubCell"/>
</dbReference>
<comment type="caution">
    <text evidence="4">Lacks conserved residue(s) required for the propagation of feature annotation.</text>
</comment>
<comment type="subunit">
    <text evidence="4">Homodimer or homotetramer.</text>
</comment>
<feature type="binding site" evidence="4">
    <location>
        <position position="318"/>
    </location>
    <ligand>
        <name>spermidine</name>
        <dbReference type="ChEBI" id="CHEBI:57834"/>
    </ligand>
</feature>
<evidence type="ECO:0000256" key="6">
    <source>
        <dbReference type="SAM" id="MobiDB-lite"/>
    </source>
</evidence>
<organism evidence="8 9">
    <name type="scientific">Streptomyces roseolilacinus</name>
    <dbReference type="NCBI Taxonomy" id="66904"/>
    <lineage>
        <taxon>Bacteria</taxon>
        <taxon>Bacillati</taxon>
        <taxon>Actinomycetota</taxon>
        <taxon>Actinomycetes</taxon>
        <taxon>Kitasatosporales</taxon>
        <taxon>Streptomycetaceae</taxon>
        <taxon>Streptomyces</taxon>
    </lineage>
</organism>
<dbReference type="InterPro" id="IPR030374">
    <property type="entry name" value="PABS"/>
</dbReference>
<feature type="transmembrane region" description="Helical" evidence="4">
    <location>
        <begin position="162"/>
        <end position="182"/>
    </location>
</feature>
<reference evidence="8" key="2">
    <citation type="submission" date="2020-09" db="EMBL/GenBank/DDBJ databases">
        <authorList>
            <person name="Sun Q."/>
            <person name="Ohkuma M."/>
        </authorList>
    </citation>
    <scope>NUCLEOTIDE SEQUENCE</scope>
    <source>
        <strain evidence="8">JCM 4335</strain>
    </source>
</reference>
<dbReference type="NCBIfam" id="NF037959">
    <property type="entry name" value="MFS_SpdSyn"/>
    <property type="match status" value="1"/>
</dbReference>
<comment type="function">
    <text evidence="4">Catalyzes the irreversible transfer of a propylamine group from the amino donor S-adenosylmethioninamine (decarboxy-AdoMet) to putrescine (1,4-diaminobutane) to yield spermidine.</text>
</comment>
<dbReference type="PANTHER" id="PTHR43317:SF1">
    <property type="entry name" value="THERMOSPERMINE SYNTHASE ACAULIS5"/>
    <property type="match status" value="1"/>
</dbReference>
<dbReference type="Proteomes" id="UP000654123">
    <property type="component" value="Unassembled WGS sequence"/>
</dbReference>
<dbReference type="GO" id="GO:0004766">
    <property type="term" value="F:spermidine synthase activity"/>
    <property type="evidence" value="ECO:0007669"/>
    <property type="project" value="UniProtKB-UniRule"/>
</dbReference>
<keyword evidence="2 4" id="KW-0808">Transferase</keyword>
<protein>
    <recommendedName>
        <fullName evidence="4">Polyamine aminopropyltransferase</fullName>
    </recommendedName>
    <alternativeName>
        <fullName evidence="4">Putrescine aminopropyltransferase</fullName>
        <shortName evidence="4">PAPT</shortName>
    </alternativeName>
    <alternativeName>
        <fullName evidence="4">Spermidine synthase</fullName>
        <shortName evidence="4">SPDS</shortName>
        <shortName evidence="4">SPDSY</shortName>
        <ecNumber evidence="4">2.5.1.16</ecNumber>
    </alternativeName>
</protein>
<feature type="binding site" evidence="4">
    <location>
        <position position="265"/>
    </location>
    <ligand>
        <name>S-methyl-5'-thioadenosine</name>
        <dbReference type="ChEBI" id="CHEBI:17509"/>
    </ligand>
</feature>
<proteinExistence type="inferred from homology"/>
<dbReference type="PROSITE" id="PS01330">
    <property type="entry name" value="PABS_1"/>
    <property type="match status" value="1"/>
</dbReference>
<dbReference type="NCBIfam" id="NF002956">
    <property type="entry name" value="PRK03612.1"/>
    <property type="match status" value="1"/>
</dbReference>
<evidence type="ECO:0000256" key="2">
    <source>
        <dbReference type="ARBA" id="ARBA00022679"/>
    </source>
</evidence>
<dbReference type="RefSeq" id="WP_189534910.1">
    <property type="nucleotide sequence ID" value="NZ_BMSV01000006.1"/>
</dbReference>
<evidence type="ECO:0000259" key="7">
    <source>
        <dbReference type="PROSITE" id="PS51006"/>
    </source>
</evidence>
<keyword evidence="4" id="KW-0472">Membrane</keyword>
<feature type="transmembrane region" description="Helical" evidence="4">
    <location>
        <begin position="26"/>
        <end position="42"/>
    </location>
</feature>
<comment type="caution">
    <text evidence="8">The sequence shown here is derived from an EMBL/GenBank/DDBJ whole genome shotgun (WGS) entry which is preliminary data.</text>
</comment>
<feature type="compositionally biased region" description="Low complexity" evidence="6">
    <location>
        <begin position="499"/>
        <end position="514"/>
    </location>
</feature>
<feature type="transmembrane region" description="Helical" evidence="4">
    <location>
        <begin position="62"/>
        <end position="79"/>
    </location>
</feature>
<sequence length="539" mass="56095">MLEAPPAVPPAPPPSPKGAGPREGRFPVLAAVFVCAACGLVYELELVALASYLTGESVTQTSVVLSVMVFAMGLGSLLAKRLRCRAAVGFALLEALLALVGGCSALVLYAAFAWLDGSRHALVAFAFAVGVLIGAEVPLLMTLIQRVSRCARQDAGGTVADLFAADYVGALVGGLAFSFLLLPRLGQLTTALLTGAVNALVGGALVLWLFGRDLTGRERRLLLSANAAVLVVLAVAAALVDDFERAARHAVYGGQVRVAVRTPVREVVLTGRADEPPGLYVDGRPRIGGGDRHRHHPVLVHPAMRGRHARVLVLGGGDGLAAREVLRYGDVESVTVVEADPVVVRLARTDPALVRLNGHAYGDRRLRVVHADPFPWLRAARGDAPYDVVVSDLPPPGSAGSTRLYSLEFYGLAARALAADGRLAVHTGPLRPRAYWTVEATLRAAGFTTRPYAVAVPPGGRPPGGTATAYGRGLVLAAPADPRRPGPPVLGPPDPGPAAVPSGGDVPTAAALEAAARRAERSRPPGPPPSTLTRPRYGR</sequence>
<keyword evidence="3 4" id="KW-0620">Polyamine biosynthesis</keyword>
<feature type="binding site" evidence="4">
    <location>
        <position position="338"/>
    </location>
    <ligand>
        <name>S-methyl-5'-thioadenosine</name>
        <dbReference type="ChEBI" id="CHEBI:17509"/>
    </ligand>
</feature>
<dbReference type="GO" id="GO:0008295">
    <property type="term" value="P:spermidine biosynthetic process"/>
    <property type="evidence" value="ECO:0007669"/>
    <property type="project" value="UniProtKB-UniRule"/>
</dbReference>
<dbReference type="EC" id="2.5.1.16" evidence="4"/>
<dbReference type="HAMAP" id="MF_00198">
    <property type="entry name" value="Spermidine_synth"/>
    <property type="match status" value="1"/>
</dbReference>
<dbReference type="EMBL" id="BMSV01000006">
    <property type="protein sequence ID" value="GGQ13600.1"/>
    <property type="molecule type" value="Genomic_DNA"/>
</dbReference>
<dbReference type="Gene3D" id="3.40.50.150">
    <property type="entry name" value="Vaccinia Virus protein VP39"/>
    <property type="match status" value="1"/>
</dbReference>
<feature type="domain" description="PABS" evidence="7">
    <location>
        <begin position="234"/>
        <end position="471"/>
    </location>
</feature>
<dbReference type="SUPFAM" id="SSF103473">
    <property type="entry name" value="MFS general substrate transporter"/>
    <property type="match status" value="1"/>
</dbReference>
<evidence type="ECO:0000313" key="9">
    <source>
        <dbReference type="Proteomes" id="UP000654123"/>
    </source>
</evidence>
<feature type="transmembrane region" description="Helical" evidence="4">
    <location>
        <begin position="121"/>
        <end position="141"/>
    </location>
</feature>
<evidence type="ECO:0000256" key="5">
    <source>
        <dbReference type="PROSITE-ProRule" id="PRU00354"/>
    </source>
</evidence>
<dbReference type="PANTHER" id="PTHR43317">
    <property type="entry name" value="THERMOSPERMINE SYNTHASE ACAULIS5"/>
    <property type="match status" value="1"/>
</dbReference>
<keyword evidence="9" id="KW-1185">Reference proteome</keyword>
<dbReference type="InterPro" id="IPR036259">
    <property type="entry name" value="MFS_trans_sf"/>
</dbReference>
<accession>A0A918ELE5</accession>
<dbReference type="Pfam" id="PF01564">
    <property type="entry name" value="Spermine_synth"/>
    <property type="match status" value="1"/>
</dbReference>
<feature type="transmembrane region" description="Helical" evidence="4">
    <location>
        <begin position="91"/>
        <end position="115"/>
    </location>
</feature>
<name>A0A918ELE5_9ACTN</name>
<keyword evidence="4" id="KW-1133">Transmembrane helix</keyword>
<comment type="similarity">
    <text evidence="1 4">Belongs to the spermidine/spermine synthase family.</text>
</comment>
<feature type="transmembrane region" description="Helical" evidence="4">
    <location>
        <begin position="188"/>
        <end position="209"/>
    </location>
</feature>
<gene>
    <name evidence="8" type="primary">speE2</name>
    <name evidence="4" type="synonym">speE</name>
    <name evidence="8" type="ORF">GCM10010249_35500</name>
</gene>